<feature type="transmembrane region" description="Helical" evidence="1">
    <location>
        <begin position="123"/>
        <end position="151"/>
    </location>
</feature>
<keyword evidence="1" id="KW-1133">Transmembrane helix</keyword>
<dbReference type="Proteomes" id="UP000250070">
    <property type="component" value="Unassembled WGS sequence"/>
</dbReference>
<dbReference type="RefSeq" id="WP_112890077.1">
    <property type="nucleotide sequence ID" value="NZ_CP068103.1"/>
</dbReference>
<organism evidence="2 3">
    <name type="scientific">Peptoniphilus harei</name>
    <dbReference type="NCBI Taxonomy" id="54005"/>
    <lineage>
        <taxon>Bacteria</taxon>
        <taxon>Bacillati</taxon>
        <taxon>Bacillota</taxon>
        <taxon>Tissierellia</taxon>
        <taxon>Tissierellales</taxon>
        <taxon>Peptoniphilaceae</taxon>
        <taxon>Peptoniphilus</taxon>
    </lineage>
</organism>
<reference evidence="2 3" key="1">
    <citation type="submission" date="2018-06" db="EMBL/GenBank/DDBJ databases">
        <authorList>
            <consortium name="Pathogen Informatics"/>
            <person name="Doyle S."/>
        </authorList>
    </citation>
    <scope>NUCLEOTIDE SEQUENCE [LARGE SCALE GENOMIC DNA]</scope>
    <source>
        <strain evidence="2 3">NCTC13076</strain>
    </source>
</reference>
<proteinExistence type="predicted"/>
<accession>A0A2X1Y4U3</accession>
<protein>
    <submittedName>
        <fullName evidence="2">Uncharacterized protein</fullName>
    </submittedName>
</protein>
<gene>
    <name evidence="2" type="ORF">NCTC13076_01474</name>
</gene>
<keyword evidence="1" id="KW-0812">Transmembrane</keyword>
<dbReference type="EMBL" id="UATM01000032">
    <property type="protein sequence ID" value="SPY48392.1"/>
    <property type="molecule type" value="Genomic_DNA"/>
</dbReference>
<evidence type="ECO:0000313" key="2">
    <source>
        <dbReference type="EMBL" id="SPY48392.1"/>
    </source>
</evidence>
<feature type="transmembrane region" description="Helical" evidence="1">
    <location>
        <begin position="81"/>
        <end position="103"/>
    </location>
</feature>
<dbReference type="OrthoDB" id="1699044at2"/>
<keyword evidence="1" id="KW-0472">Membrane</keyword>
<evidence type="ECO:0000313" key="3">
    <source>
        <dbReference type="Proteomes" id="UP000250070"/>
    </source>
</evidence>
<dbReference type="AlphaFoldDB" id="A0A2X1Y4U3"/>
<dbReference type="GeneID" id="83862950"/>
<evidence type="ECO:0000256" key="1">
    <source>
        <dbReference type="SAM" id="Phobius"/>
    </source>
</evidence>
<sequence length="182" mass="21165">MITINSLTIRFLNKIYRAFSEFYEDSFTKRAHDFIAKPIEKNFANSKTKLVLGGEKVLFANSFIYKVYRGLFRLIERFMNFLGRIFEPLIKNSFFLGGVFWSLNDFDEIAGIISNIIFYSGVLTLIISLIVGAKIIFSILFIILGIILSLFKGRYMDIIMGSKFLEFFTSFFKLDEGGENWW</sequence>
<name>A0A2X1Y4U3_9FIRM</name>